<dbReference type="Pfam" id="PF19056">
    <property type="entry name" value="WD40_2"/>
    <property type="match status" value="1"/>
</dbReference>
<gene>
    <name evidence="5" type="ORF">CAPTEDRAFT_218934</name>
</gene>
<dbReference type="InterPro" id="IPR036322">
    <property type="entry name" value="WD40_repeat_dom_sf"/>
</dbReference>
<sequence length="1428" mass="158929">MSDDPENMQPEKPEVDLVQILQKQNFTNADCCEDENHHGGDEGEEADETEPEEDENPLHPAYSISDLVDGLDSNEEVDNQESPAPERGQDEPQEANDTGQPHCEEDKEEEKEKGEERELIAKCFENSDEVTVDNDLYDSTDSNENLSKEPKAKLVSDISGRFHVVGTEYSDQKEHLVRQQTPSPPPAISLETRRQKSLTLRRGTLGPSEEHIYDDVHIRGELTSEAVVFVEGTIAQILNHKMPNVDAALGMPGNPFADDGVFVNVDLDDAESLRSDQDIYENVGRSLSRSQTGEESDGWGSSEFESYEDTEDGSQGKRKGKLAENEVEEEDEASPAPVQPPKHKEPQSADDRRSAPTTPLTPSAMLDKLAARLPRFTRAEEDDEEDSLVMSLDIDLDKHPPAELPPTPPDLDMLSLKRRFIVATIVDSERSYTSSLRSLVEDYEMPLLQSSPQILPPKAVRTIFHKVREILQCHHMFHIELAETIRLWDTQQRIGNIFTASFSKVIVFEAYSSFVNNFSKAMDTAKKHARSKQAFADFLKQKILQASHKLSLFGLMVKPVQRFPQFIMLLQDLLKHTPREHDDRLALQMALTELESMTHRLNETKRESESRHDVMRIVRSLAGRSSALKSSHQRCLIRQDDCVAMDQVNGETKKKPRRLFLFNDILLCTSVLLKEGESGIVEKYRYKWSVPISEVEVVQSSVSSPYRVHIGHGKTTVHANKQALDRGGEHDEQHPYQKELDDMLHDLPVLEHISQLVSQLRLSYEGLNSELILSMTKSLQLMIQQKSDVDRCIIRLSIPAKGTSRVMHTFQVDAPGIKQDWLLELHNTKLGLDPGNHPGWSIPENQRAFAAKLPLFVKPLPLDVTKHDTKVQCAIPVVLPSPEFLGVGTQHLWVCSSSGATEESAGGSRITLVSLHTNQPHVLEVFPLDDAVVTCAALVPGYSRGERAMTFSEDTVWMGTDNCRIVVHYVVDDQREKAILSVDTSAKVHCLSFLDNRLYAGLEGGALVIYSRDIDGVWQLRQPQVLQLDSHPVTCLLGLNHEMWVGCGDSVHVVNVLTVYKNGGMKLEIQRSRQVVSMIQGEDCVQCMVKAAAGVVVSFKDRATLRLFHQESWQHLQDISIASAVANVLQEHEGWSEQCPVHVTCLLSSKGQLWIGTSIGCVLTLPLPRLEGVPQIKGRPSVAFHSHTGPVTFLSAVQCGASQLLKTESCTPSECSADSIAPEPGSTRSSLQLDGVTDTETDTEDLNQRFTLSDDFSAFVGSNPLMEMQRHRWTSTPDLRDITAEPDDVLALYGSLLQEEGEDFERALMGSEQHRHSRARLSAVSSRVNKFSEAVMRMGRAGSAQQLNPSPRFATLPVLRETAEQKNLSAASSSETSSNEAFSTPPGTAAGTPSLRVHKTVVPAYPTMVMSYHANAKRAIVVASHFCT</sequence>
<dbReference type="InterPro" id="IPR039919">
    <property type="entry name" value="ARHGEF10/ARHGEF17"/>
</dbReference>
<feature type="compositionally biased region" description="Basic and acidic residues" evidence="3">
    <location>
        <begin position="342"/>
        <end position="354"/>
    </location>
</feature>
<dbReference type="Pfam" id="PF19057">
    <property type="entry name" value="PH_19"/>
    <property type="match status" value="1"/>
</dbReference>
<dbReference type="GO" id="GO:0005737">
    <property type="term" value="C:cytoplasm"/>
    <property type="evidence" value="ECO:0007669"/>
    <property type="project" value="UniProtKB-ARBA"/>
</dbReference>
<dbReference type="PANTHER" id="PTHR12877:SF7">
    <property type="entry name" value="RHO GUANINE NUCLEOTIDE EXCHANGE FACTOR 10-LIKE PROTEIN"/>
    <property type="match status" value="1"/>
</dbReference>
<dbReference type="OMA" id="CDSHILC"/>
<feature type="compositionally biased region" description="Basic and acidic residues" evidence="3">
    <location>
        <begin position="102"/>
        <end position="118"/>
    </location>
</feature>
<dbReference type="InterPro" id="IPR000219">
    <property type="entry name" value="DH_dom"/>
</dbReference>
<dbReference type="InterPro" id="IPR011993">
    <property type="entry name" value="PH-like_dom_sf"/>
</dbReference>
<evidence type="ECO:0000259" key="4">
    <source>
        <dbReference type="PROSITE" id="PS50010"/>
    </source>
</evidence>
<reference evidence="6" key="3">
    <citation type="submission" date="2015-06" db="UniProtKB">
        <authorList>
            <consortium name="EnsemblMetazoa"/>
        </authorList>
    </citation>
    <scope>IDENTIFICATION</scope>
</reference>
<dbReference type="GO" id="GO:0005085">
    <property type="term" value="F:guanyl-nucleotide exchange factor activity"/>
    <property type="evidence" value="ECO:0007669"/>
    <property type="project" value="UniProtKB-KW"/>
</dbReference>
<dbReference type="EMBL" id="KB295796">
    <property type="protein sequence ID" value="ELU12632.1"/>
    <property type="molecule type" value="Genomic_DNA"/>
</dbReference>
<dbReference type="CDD" id="cd00160">
    <property type="entry name" value="RhoGEF"/>
    <property type="match status" value="1"/>
</dbReference>
<evidence type="ECO:0000256" key="3">
    <source>
        <dbReference type="SAM" id="MobiDB-lite"/>
    </source>
</evidence>
<dbReference type="Pfam" id="PF00621">
    <property type="entry name" value="RhoGEF"/>
    <property type="match status" value="1"/>
</dbReference>
<proteinExistence type="predicted"/>
<dbReference type="FunFam" id="1.20.900.10:FF:000003">
    <property type="entry name" value="Rho guanine nucleotide exchange factor 10 like"/>
    <property type="match status" value="1"/>
</dbReference>
<dbReference type="Proteomes" id="UP000014760">
    <property type="component" value="Unassembled WGS sequence"/>
</dbReference>
<evidence type="ECO:0000313" key="7">
    <source>
        <dbReference type="Proteomes" id="UP000014760"/>
    </source>
</evidence>
<dbReference type="GO" id="GO:0030036">
    <property type="term" value="P:actin cytoskeleton organization"/>
    <property type="evidence" value="ECO:0007669"/>
    <property type="project" value="TreeGrafter"/>
</dbReference>
<evidence type="ECO:0000256" key="1">
    <source>
        <dbReference type="ARBA" id="ARBA00022553"/>
    </source>
</evidence>
<reference evidence="7" key="1">
    <citation type="submission" date="2012-12" db="EMBL/GenBank/DDBJ databases">
        <authorList>
            <person name="Hellsten U."/>
            <person name="Grimwood J."/>
            <person name="Chapman J.A."/>
            <person name="Shapiro H."/>
            <person name="Aerts A."/>
            <person name="Otillar R.P."/>
            <person name="Terry A.Y."/>
            <person name="Boore J.L."/>
            <person name="Simakov O."/>
            <person name="Marletaz F."/>
            <person name="Cho S.-J."/>
            <person name="Edsinger-Gonzales E."/>
            <person name="Havlak P."/>
            <person name="Kuo D.-H."/>
            <person name="Larsson T."/>
            <person name="Lv J."/>
            <person name="Arendt D."/>
            <person name="Savage R."/>
            <person name="Osoegawa K."/>
            <person name="de Jong P."/>
            <person name="Lindberg D.R."/>
            <person name="Seaver E.C."/>
            <person name="Weisblat D.A."/>
            <person name="Putnam N.H."/>
            <person name="Grigoriev I.V."/>
            <person name="Rokhsar D.S."/>
        </authorList>
    </citation>
    <scope>NUCLEOTIDE SEQUENCE</scope>
    <source>
        <strain evidence="7">I ESC-2004</strain>
    </source>
</reference>
<dbReference type="Gene3D" id="2.30.29.30">
    <property type="entry name" value="Pleckstrin-homology domain (PH domain)/Phosphotyrosine-binding domain (PTB)"/>
    <property type="match status" value="1"/>
</dbReference>
<dbReference type="GO" id="GO:0051496">
    <property type="term" value="P:positive regulation of stress fiber assembly"/>
    <property type="evidence" value="ECO:0007669"/>
    <property type="project" value="TreeGrafter"/>
</dbReference>
<name>R7V2C5_CAPTE</name>
<dbReference type="STRING" id="283909.R7V2C5"/>
<feature type="region of interest" description="Disordered" evidence="3">
    <location>
        <begin position="284"/>
        <end position="367"/>
    </location>
</feature>
<dbReference type="InterPro" id="IPR035899">
    <property type="entry name" value="DBL_dom_sf"/>
</dbReference>
<evidence type="ECO:0000313" key="5">
    <source>
        <dbReference type="EMBL" id="ELU12632.1"/>
    </source>
</evidence>
<dbReference type="SUPFAM" id="SSF48065">
    <property type="entry name" value="DBL homology domain (DH-domain)"/>
    <property type="match status" value="1"/>
</dbReference>
<evidence type="ECO:0000313" key="6">
    <source>
        <dbReference type="EnsemblMetazoa" id="CapteP218934"/>
    </source>
</evidence>
<protein>
    <recommendedName>
        <fullName evidence="4">DH domain-containing protein</fullName>
    </recommendedName>
</protein>
<dbReference type="SUPFAM" id="SSF50729">
    <property type="entry name" value="PH domain-like"/>
    <property type="match status" value="1"/>
</dbReference>
<feature type="compositionally biased region" description="Acidic residues" evidence="3">
    <location>
        <begin position="42"/>
        <end position="55"/>
    </location>
</feature>
<dbReference type="PROSITE" id="PS50010">
    <property type="entry name" value="DH_2"/>
    <property type="match status" value="1"/>
</dbReference>
<accession>R7V2C5</accession>
<dbReference type="SMART" id="SM00325">
    <property type="entry name" value="RhoGEF"/>
    <property type="match status" value="1"/>
</dbReference>
<feature type="region of interest" description="Disordered" evidence="3">
    <location>
        <begin position="1364"/>
        <end position="1395"/>
    </location>
</feature>
<feature type="region of interest" description="Disordered" evidence="3">
    <location>
        <begin position="1213"/>
        <end position="1234"/>
    </location>
</feature>
<dbReference type="Gene3D" id="1.20.900.10">
    <property type="entry name" value="Dbl homology (DH) domain"/>
    <property type="match status" value="1"/>
</dbReference>
<feature type="domain" description="DH" evidence="4">
    <location>
        <begin position="417"/>
        <end position="604"/>
    </location>
</feature>
<organism evidence="5">
    <name type="scientific">Capitella teleta</name>
    <name type="common">Polychaete worm</name>
    <dbReference type="NCBI Taxonomy" id="283909"/>
    <lineage>
        <taxon>Eukaryota</taxon>
        <taxon>Metazoa</taxon>
        <taxon>Spiralia</taxon>
        <taxon>Lophotrochozoa</taxon>
        <taxon>Annelida</taxon>
        <taxon>Polychaeta</taxon>
        <taxon>Sedentaria</taxon>
        <taxon>Scolecida</taxon>
        <taxon>Capitellidae</taxon>
        <taxon>Capitella</taxon>
    </lineage>
</organism>
<dbReference type="OrthoDB" id="28697at2759"/>
<keyword evidence="1" id="KW-0597">Phosphoprotein</keyword>
<dbReference type="HOGENOM" id="CLU_252655_0_0_1"/>
<feature type="region of interest" description="Disordered" evidence="3">
    <location>
        <begin position="1"/>
        <end position="118"/>
    </location>
</feature>
<dbReference type="EnsemblMetazoa" id="CapteT218934">
    <property type="protein sequence ID" value="CapteP218934"/>
    <property type="gene ID" value="CapteG218934"/>
</dbReference>
<feature type="compositionally biased region" description="Low complexity" evidence="3">
    <location>
        <begin position="1369"/>
        <end position="1384"/>
    </location>
</feature>
<dbReference type="PANTHER" id="PTHR12877">
    <property type="entry name" value="RHO GUANINE NUCLEOTIDE EXCHANGE FACTOR"/>
    <property type="match status" value="1"/>
</dbReference>
<evidence type="ECO:0000256" key="2">
    <source>
        <dbReference type="ARBA" id="ARBA00022658"/>
    </source>
</evidence>
<dbReference type="SUPFAM" id="SSF50978">
    <property type="entry name" value="WD40 repeat-like"/>
    <property type="match status" value="1"/>
</dbReference>
<reference evidence="5 7" key="2">
    <citation type="journal article" date="2013" name="Nature">
        <title>Insights into bilaterian evolution from three spiralian genomes.</title>
        <authorList>
            <person name="Simakov O."/>
            <person name="Marletaz F."/>
            <person name="Cho S.J."/>
            <person name="Edsinger-Gonzales E."/>
            <person name="Havlak P."/>
            <person name="Hellsten U."/>
            <person name="Kuo D.H."/>
            <person name="Larsson T."/>
            <person name="Lv J."/>
            <person name="Arendt D."/>
            <person name="Savage R."/>
            <person name="Osoegawa K."/>
            <person name="de Jong P."/>
            <person name="Grimwood J."/>
            <person name="Chapman J.A."/>
            <person name="Shapiro H."/>
            <person name="Aerts A."/>
            <person name="Otillar R.P."/>
            <person name="Terry A.Y."/>
            <person name="Boore J.L."/>
            <person name="Grigoriev I.V."/>
            <person name="Lindberg D.R."/>
            <person name="Seaver E.C."/>
            <person name="Weisblat D.A."/>
            <person name="Putnam N.H."/>
            <person name="Rokhsar D.S."/>
        </authorList>
    </citation>
    <scope>NUCLEOTIDE SEQUENCE</scope>
    <source>
        <strain evidence="5 7">I ESC-2004</strain>
    </source>
</reference>
<keyword evidence="7" id="KW-1185">Reference proteome</keyword>
<keyword evidence="2" id="KW-0344">Guanine-nucleotide releasing factor</keyword>
<dbReference type="EMBL" id="AMQN01005353">
    <property type="status" value="NOT_ANNOTATED_CDS"/>
    <property type="molecule type" value="Genomic_DNA"/>
</dbReference>